<name>R7V4Q3_CAPTE</name>
<feature type="non-terminal residue" evidence="4">
    <location>
        <position position="130"/>
    </location>
</feature>
<dbReference type="STRING" id="283909.R7V4Q3"/>
<dbReference type="PROSITE" id="PS50088">
    <property type="entry name" value="ANK_REPEAT"/>
    <property type="match status" value="1"/>
</dbReference>
<keyword evidence="1" id="KW-0677">Repeat</keyword>
<dbReference type="OrthoDB" id="9977361at2759"/>
<keyword evidence="2 3" id="KW-0040">ANK repeat</keyword>
<dbReference type="EMBL" id="KB295002">
    <property type="protein sequence ID" value="ELU13828.1"/>
    <property type="molecule type" value="Genomic_DNA"/>
</dbReference>
<feature type="non-terminal residue" evidence="4">
    <location>
        <position position="1"/>
    </location>
</feature>
<dbReference type="AlphaFoldDB" id="R7V4Q3"/>
<evidence type="ECO:0000256" key="2">
    <source>
        <dbReference type="ARBA" id="ARBA00023043"/>
    </source>
</evidence>
<evidence type="ECO:0000313" key="4">
    <source>
        <dbReference type="EMBL" id="ELU13828.1"/>
    </source>
</evidence>
<evidence type="ECO:0000256" key="1">
    <source>
        <dbReference type="ARBA" id="ARBA00022737"/>
    </source>
</evidence>
<dbReference type="SMART" id="SM00248">
    <property type="entry name" value="ANK"/>
    <property type="match status" value="3"/>
</dbReference>
<proteinExistence type="predicted"/>
<organism evidence="4">
    <name type="scientific">Capitella teleta</name>
    <name type="common">Polychaete worm</name>
    <dbReference type="NCBI Taxonomy" id="283909"/>
    <lineage>
        <taxon>Eukaryota</taxon>
        <taxon>Metazoa</taxon>
        <taxon>Spiralia</taxon>
        <taxon>Lophotrochozoa</taxon>
        <taxon>Annelida</taxon>
        <taxon>Polychaeta</taxon>
        <taxon>Sedentaria</taxon>
        <taxon>Scolecida</taxon>
        <taxon>Capitellidae</taxon>
        <taxon>Capitella</taxon>
    </lineage>
</organism>
<dbReference type="PANTHER" id="PTHR24198:SF165">
    <property type="entry name" value="ANKYRIN REPEAT-CONTAINING PROTEIN-RELATED"/>
    <property type="match status" value="1"/>
</dbReference>
<dbReference type="InterPro" id="IPR002110">
    <property type="entry name" value="Ankyrin_rpt"/>
</dbReference>
<dbReference type="Gene3D" id="1.25.40.20">
    <property type="entry name" value="Ankyrin repeat-containing domain"/>
    <property type="match status" value="2"/>
</dbReference>
<reference evidence="4" key="1">
    <citation type="journal article" date="2013" name="Nature">
        <title>Insights into bilaterian evolution from three spiralian genomes.</title>
        <authorList>
            <person name="Simakov O."/>
            <person name="Marletaz F."/>
            <person name="Cho S.J."/>
            <person name="Edsinger-Gonzales E."/>
            <person name="Havlak P."/>
            <person name="Hellsten U."/>
            <person name="Kuo D.H."/>
            <person name="Larsson T."/>
            <person name="Lv J."/>
            <person name="Arendt D."/>
            <person name="Savage R."/>
            <person name="Osoegawa K."/>
            <person name="de Jong P."/>
            <person name="Grimwood J."/>
            <person name="Chapman J.A."/>
            <person name="Shapiro H."/>
            <person name="Aerts A."/>
            <person name="Otillar R.P."/>
            <person name="Terry A.Y."/>
            <person name="Boore J.L."/>
            <person name="Grigoriev I.V."/>
            <person name="Lindberg D.R."/>
            <person name="Seaver E.C."/>
            <person name="Weisblat D.A."/>
            <person name="Putnam N.H."/>
            <person name="Rokhsar D.S."/>
        </authorList>
    </citation>
    <scope>NUCLEOTIDE SEQUENCE</scope>
    <source>
        <strain evidence="4">I ESC-2004</strain>
    </source>
</reference>
<dbReference type="HOGENOM" id="CLU_1943371_0_0_1"/>
<feature type="repeat" description="ANK" evidence="3">
    <location>
        <begin position="63"/>
        <end position="95"/>
    </location>
</feature>
<evidence type="ECO:0000256" key="3">
    <source>
        <dbReference type="PROSITE-ProRule" id="PRU00023"/>
    </source>
</evidence>
<dbReference type="PANTHER" id="PTHR24198">
    <property type="entry name" value="ANKYRIN REPEAT AND PROTEIN KINASE DOMAIN-CONTAINING PROTEIN"/>
    <property type="match status" value="1"/>
</dbReference>
<evidence type="ECO:0000313" key="5">
    <source>
        <dbReference type="EMBL" id="ELU17252.1"/>
    </source>
</evidence>
<accession>R7V4Q3</accession>
<dbReference type="EMBL" id="KB292602">
    <property type="protein sequence ID" value="ELU17252.1"/>
    <property type="molecule type" value="Genomic_DNA"/>
</dbReference>
<protein>
    <submittedName>
        <fullName evidence="4">Uncharacterized protein</fullName>
    </submittedName>
</protein>
<dbReference type="Pfam" id="PF12796">
    <property type="entry name" value="Ank_2"/>
    <property type="match status" value="2"/>
</dbReference>
<dbReference type="PROSITE" id="PS50297">
    <property type="entry name" value="ANK_REP_REGION"/>
    <property type="match status" value="1"/>
</dbReference>
<gene>
    <name evidence="5" type="ORF">CAPTEDRAFT_27253</name>
    <name evidence="4" type="ORF">CAPTEDRAFT_27258</name>
</gene>
<sequence>LMWAAQKGYLEIVKQLVEIGKADVLASDKTSDTALTIATWHGNESVVEYLAPLSKLSDCETEEGMDALHLAIAKDNPSMVSILLQAGASINTLDKRDHTALLAASVHTSGSAILTLLFESKQAFDVNISG</sequence>
<dbReference type="InterPro" id="IPR036770">
    <property type="entry name" value="Ankyrin_rpt-contain_sf"/>
</dbReference>
<dbReference type="SUPFAM" id="SSF48403">
    <property type="entry name" value="Ankyrin repeat"/>
    <property type="match status" value="1"/>
</dbReference>